<dbReference type="PANTHER" id="PTHR14136:SF17">
    <property type="entry name" value="BTB_POZ DOMAIN-CONTAINING PROTEIN KCTD9"/>
    <property type="match status" value="1"/>
</dbReference>
<dbReference type="SUPFAM" id="SSF141571">
    <property type="entry name" value="Pentapeptide repeat-like"/>
    <property type="match status" value="1"/>
</dbReference>
<reference evidence="2" key="1">
    <citation type="submission" date="2021-06" db="EMBL/GenBank/DDBJ databases">
        <title>Novel species in genus Arthrobacter.</title>
        <authorList>
            <person name="Zhang G."/>
        </authorList>
    </citation>
    <scope>NUCLEOTIDE SEQUENCE</scope>
    <source>
        <strain evidence="2">Zg-ZUI122</strain>
    </source>
</reference>
<dbReference type="PANTHER" id="PTHR14136">
    <property type="entry name" value="BTB_POZ DOMAIN-CONTAINING PROTEIN KCTD9"/>
    <property type="match status" value="1"/>
</dbReference>
<dbReference type="AlphaFoldDB" id="A0A975PG99"/>
<accession>A0A975PG99</accession>
<evidence type="ECO:0000313" key="3">
    <source>
        <dbReference type="Proteomes" id="UP000680588"/>
    </source>
</evidence>
<dbReference type="KEGG" id="asun:KG104_00255"/>
<gene>
    <name evidence="2" type="ORF">KG104_00255</name>
</gene>
<dbReference type="Proteomes" id="UP000680588">
    <property type="component" value="Chromosome"/>
</dbReference>
<dbReference type="InterPro" id="IPR001646">
    <property type="entry name" value="5peptide_repeat"/>
</dbReference>
<evidence type="ECO:0000313" key="2">
    <source>
        <dbReference type="EMBL" id="QWQ36322.1"/>
    </source>
</evidence>
<evidence type="ECO:0000256" key="1">
    <source>
        <dbReference type="SAM" id="MobiDB-lite"/>
    </source>
</evidence>
<sequence length="229" mass="24497">MAPAGRRPPVRKSGSGKTKQPAVDPVSLQGLEEAPAPEDAGTFEGLRFDGVSFDGADLQGSTFLECEFSAVTMTDTALRGARFLECRSSGLYAPVFRAPRSTFRDVVLEGSRLGSAELYDNGWNSVHVDGGKLDYVNLRNSKLTDVLFTGCTIEELDLDGVHATRTAFRDCRIGALSLTGAVLQDVDLRSTELRSITYLAGLHGATIDDGQLMMLAPLLAANIGLRVEG</sequence>
<organism evidence="2 3">
    <name type="scientific">Arthrobacter sunyaminii</name>
    <dbReference type="NCBI Taxonomy" id="2816859"/>
    <lineage>
        <taxon>Bacteria</taxon>
        <taxon>Bacillati</taxon>
        <taxon>Actinomycetota</taxon>
        <taxon>Actinomycetes</taxon>
        <taxon>Micrococcales</taxon>
        <taxon>Micrococcaceae</taxon>
        <taxon>Arthrobacter</taxon>
    </lineage>
</organism>
<proteinExistence type="predicted"/>
<protein>
    <submittedName>
        <fullName evidence="2">Pentapeptide repeat-containing protein</fullName>
    </submittedName>
</protein>
<keyword evidence="3" id="KW-1185">Reference proteome</keyword>
<dbReference type="InterPro" id="IPR051082">
    <property type="entry name" value="Pentapeptide-BTB/POZ_domain"/>
</dbReference>
<feature type="region of interest" description="Disordered" evidence="1">
    <location>
        <begin position="1"/>
        <end position="33"/>
    </location>
</feature>
<dbReference type="Pfam" id="PF00805">
    <property type="entry name" value="Pentapeptide"/>
    <property type="match status" value="1"/>
</dbReference>
<dbReference type="Gene3D" id="2.160.20.80">
    <property type="entry name" value="E3 ubiquitin-protein ligase SopA"/>
    <property type="match status" value="1"/>
</dbReference>
<dbReference type="EMBL" id="CP076456">
    <property type="protein sequence ID" value="QWQ36322.1"/>
    <property type="molecule type" value="Genomic_DNA"/>
</dbReference>
<name>A0A975PG99_9MICC</name>